<accession>A0A8T4GMR8</accession>
<keyword evidence="1" id="KW-0472">Membrane</keyword>
<evidence type="ECO:0000256" key="1">
    <source>
        <dbReference type="SAM" id="Phobius"/>
    </source>
</evidence>
<sequence>MATSHSRYRAGVCNIGRRERRRRYTYAAAALVAAGAFVVGVVLGVVPQELVPALFVPLALAAEWYLQASKSFCAALALLGRYSFEDADEHGAVEDPADRAADQQYAVQITATAVVVAALVTTVVFVAL</sequence>
<keyword evidence="1" id="KW-1133">Transmembrane helix</keyword>
<reference evidence="2" key="1">
    <citation type="submission" date="2021-03" db="EMBL/GenBank/DDBJ databases">
        <title>Genomic Encyclopedia of Type Strains, Phase IV (KMG-IV): sequencing the most valuable type-strain genomes for metagenomic binning, comparative biology and taxonomic classification.</title>
        <authorList>
            <person name="Goeker M."/>
        </authorList>
    </citation>
    <scope>NUCLEOTIDE SEQUENCE</scope>
    <source>
        <strain evidence="2">DSM 22443</strain>
    </source>
</reference>
<dbReference type="EMBL" id="JAGGKO010000002">
    <property type="protein sequence ID" value="MBP1954628.1"/>
    <property type="molecule type" value="Genomic_DNA"/>
</dbReference>
<proteinExistence type="predicted"/>
<organism evidence="2 3">
    <name type="scientific">Halarchaeum rubridurum</name>
    <dbReference type="NCBI Taxonomy" id="489911"/>
    <lineage>
        <taxon>Archaea</taxon>
        <taxon>Methanobacteriati</taxon>
        <taxon>Methanobacteriota</taxon>
        <taxon>Stenosarchaea group</taxon>
        <taxon>Halobacteria</taxon>
        <taxon>Halobacteriales</taxon>
        <taxon>Halobacteriaceae</taxon>
    </lineage>
</organism>
<comment type="caution">
    <text evidence="2">The sequence shown here is derived from an EMBL/GenBank/DDBJ whole genome shotgun (WGS) entry which is preliminary data.</text>
</comment>
<dbReference type="OrthoDB" id="253187at2157"/>
<protein>
    <submittedName>
        <fullName evidence="2">Uncharacterized protein</fullName>
    </submittedName>
</protein>
<name>A0A8T4GMR8_9EURY</name>
<dbReference type="RefSeq" id="WP_188870656.1">
    <property type="nucleotide sequence ID" value="NZ_BMOO01000002.1"/>
</dbReference>
<dbReference type="Proteomes" id="UP000765891">
    <property type="component" value="Unassembled WGS sequence"/>
</dbReference>
<dbReference type="AlphaFoldDB" id="A0A8T4GMR8"/>
<evidence type="ECO:0000313" key="3">
    <source>
        <dbReference type="Proteomes" id="UP000765891"/>
    </source>
</evidence>
<feature type="transmembrane region" description="Helical" evidence="1">
    <location>
        <begin position="24"/>
        <end position="46"/>
    </location>
</feature>
<gene>
    <name evidence="2" type="ORF">J2752_001540</name>
</gene>
<evidence type="ECO:0000313" key="2">
    <source>
        <dbReference type="EMBL" id="MBP1954628.1"/>
    </source>
</evidence>
<feature type="transmembrane region" description="Helical" evidence="1">
    <location>
        <begin position="105"/>
        <end position="127"/>
    </location>
</feature>
<keyword evidence="1" id="KW-0812">Transmembrane</keyword>